<dbReference type="KEGG" id="tact:SG35_025290"/>
<dbReference type="PANTHER" id="PTHR37285">
    <property type="entry name" value="SPORE WALL MATURATION PROTEIN DIT1"/>
    <property type="match status" value="1"/>
</dbReference>
<dbReference type="EMBL" id="CP059735">
    <property type="protein sequence ID" value="WDD98530.1"/>
    <property type="molecule type" value="Genomic_DNA"/>
</dbReference>
<evidence type="ECO:0000313" key="1">
    <source>
        <dbReference type="EMBL" id="WDD98530.1"/>
    </source>
</evidence>
<dbReference type="AlphaFoldDB" id="A0AAF0C343"/>
<dbReference type="Pfam" id="PF05141">
    <property type="entry name" value="DIT1_PvcA"/>
    <property type="match status" value="1"/>
</dbReference>
<dbReference type="InterPro" id="IPR007817">
    <property type="entry name" value="Isocyanide_synthase_DIT1"/>
</dbReference>
<organism evidence="1 2">
    <name type="scientific">Thalassomonas actiniarum</name>
    <dbReference type="NCBI Taxonomy" id="485447"/>
    <lineage>
        <taxon>Bacteria</taxon>
        <taxon>Pseudomonadati</taxon>
        <taxon>Pseudomonadota</taxon>
        <taxon>Gammaproteobacteria</taxon>
        <taxon>Alteromonadales</taxon>
        <taxon>Colwelliaceae</taxon>
        <taxon>Thalassomonas</taxon>
    </lineage>
</organism>
<reference evidence="1 2" key="2">
    <citation type="journal article" date="2022" name="Mar. Drugs">
        <title>Bioassay-Guided Fractionation Leads to the Detection of Cholic Acid Generated by the Rare Thalassomonas sp.</title>
        <authorList>
            <person name="Pheiffer F."/>
            <person name="Schneider Y.K."/>
            <person name="Hansen E.H."/>
            <person name="Andersen J.H."/>
            <person name="Isaksson J."/>
            <person name="Busche T."/>
            <person name="R C."/>
            <person name="Kalinowski J."/>
            <person name="Zyl L.V."/>
            <person name="Trindade M."/>
        </authorList>
    </citation>
    <scope>NUCLEOTIDE SEQUENCE [LARGE SCALE GENOMIC DNA]</scope>
    <source>
        <strain evidence="1 2">A5K-106</strain>
    </source>
</reference>
<protein>
    <submittedName>
        <fullName evidence="1">L-tyrosine/L-tryptophan isonitrile synthase family protein</fullName>
    </submittedName>
</protein>
<keyword evidence="2" id="KW-1185">Reference proteome</keyword>
<dbReference type="PANTHER" id="PTHR37285:SF5">
    <property type="entry name" value="SPORE WALL MATURATION PROTEIN DIT1"/>
    <property type="match status" value="1"/>
</dbReference>
<dbReference type="RefSeq" id="WP_044833388.1">
    <property type="nucleotide sequence ID" value="NZ_CP059735.1"/>
</dbReference>
<sequence>MKPIDEDIAVKILEIIFKRRKLVEAELSSPESLKLSALSPAEVEQHLDKVRLMVAQQQAITMVLPAYPGKSPNRDKTLSKLPDLAEKHSIDNLYRLCREIEQVYPPGAKILICSDGYVFSDLVRIPDPDVDLYTRELIHYYQRHYPGYFEFFDIKDAFPQLTCLDSMREELMVCYGESLIKLSARCKSEKESLSMYQGITRFLSEDFAGLAEFSRHSKTQIQKQAKSISVRVIQRSNAWGELLAEFFPNALRLSIHPQYRVSAKIGISMADADDGWRTPWHSVAVMKNRQIQLQKRSQIDENRHRLIFNGGKPCHYQELTQGMGEVRHG</sequence>
<gene>
    <name evidence="1" type="ORF">SG35_025290</name>
</gene>
<evidence type="ECO:0000313" key="2">
    <source>
        <dbReference type="Proteomes" id="UP000032568"/>
    </source>
</evidence>
<proteinExistence type="predicted"/>
<dbReference type="Proteomes" id="UP000032568">
    <property type="component" value="Chromosome"/>
</dbReference>
<name>A0AAF0C343_9GAMM</name>
<reference evidence="1 2" key="1">
    <citation type="journal article" date="2015" name="Genome Announc.">
        <title>Draft Genome Sequences of Marine Isolates of Thalassomonas viridans and Thalassomonas actiniarum.</title>
        <authorList>
            <person name="Olonade I."/>
            <person name="van Zyl L.J."/>
            <person name="Trindade M."/>
        </authorList>
    </citation>
    <scope>NUCLEOTIDE SEQUENCE [LARGE SCALE GENOMIC DNA]</scope>
    <source>
        <strain evidence="1 2">A5K-106</strain>
    </source>
</reference>
<accession>A0AAF0C343</accession>